<organism evidence="1 2">
    <name type="scientific">Salinithrix halophila</name>
    <dbReference type="NCBI Taxonomy" id="1485204"/>
    <lineage>
        <taxon>Bacteria</taxon>
        <taxon>Bacillati</taxon>
        <taxon>Bacillota</taxon>
        <taxon>Bacilli</taxon>
        <taxon>Bacillales</taxon>
        <taxon>Thermoactinomycetaceae</taxon>
        <taxon>Salinithrix</taxon>
    </lineage>
</organism>
<evidence type="ECO:0000313" key="1">
    <source>
        <dbReference type="EMBL" id="MFC4077753.1"/>
    </source>
</evidence>
<proteinExistence type="predicted"/>
<dbReference type="SUPFAM" id="SSF56059">
    <property type="entry name" value="Glutathione synthetase ATP-binding domain-like"/>
    <property type="match status" value="1"/>
</dbReference>
<comment type="caution">
    <text evidence="1">The sequence shown here is derived from an EMBL/GenBank/DDBJ whole genome shotgun (WGS) entry which is preliminary data.</text>
</comment>
<dbReference type="RefSeq" id="WP_380705593.1">
    <property type="nucleotide sequence ID" value="NZ_JBHSAP010000018.1"/>
</dbReference>
<keyword evidence="2" id="KW-1185">Reference proteome</keyword>
<dbReference type="Gene3D" id="3.30.470.20">
    <property type="entry name" value="ATP-grasp fold, B domain"/>
    <property type="match status" value="1"/>
</dbReference>
<protein>
    <submittedName>
        <fullName evidence="1">YheC/YheD family protein</fullName>
    </submittedName>
</protein>
<name>A0ABV8JLC2_9BACL</name>
<dbReference type="Proteomes" id="UP001595843">
    <property type="component" value="Unassembled WGS sequence"/>
</dbReference>
<gene>
    <name evidence="1" type="ORF">ACFOUO_13190</name>
</gene>
<reference evidence="2" key="1">
    <citation type="journal article" date="2019" name="Int. J. Syst. Evol. Microbiol.">
        <title>The Global Catalogue of Microorganisms (GCM) 10K type strain sequencing project: providing services to taxonomists for standard genome sequencing and annotation.</title>
        <authorList>
            <consortium name="The Broad Institute Genomics Platform"/>
            <consortium name="The Broad Institute Genome Sequencing Center for Infectious Disease"/>
            <person name="Wu L."/>
            <person name="Ma J."/>
        </authorList>
    </citation>
    <scope>NUCLEOTIDE SEQUENCE [LARGE SCALE GENOMIC DNA]</scope>
    <source>
        <strain evidence="2">IBRC-M 10813</strain>
    </source>
</reference>
<dbReference type="Pfam" id="PF14398">
    <property type="entry name" value="ATPgrasp_YheCD"/>
    <property type="match status" value="1"/>
</dbReference>
<dbReference type="EMBL" id="JBHSAP010000018">
    <property type="protein sequence ID" value="MFC4077753.1"/>
    <property type="molecule type" value="Genomic_DNA"/>
</dbReference>
<accession>A0ABV8JLC2</accession>
<dbReference type="InterPro" id="IPR026838">
    <property type="entry name" value="YheC/D"/>
</dbReference>
<sequence length="267" mass="31097">MNLANYPGISARQRWIPAVTNKLGNAMLLSGHPFTRAHVPLTRMLNQQQLEIFLACFPLVYLKPLFGCRGKGIWRIDRLSGGEYLLRARKRKRTYRPKSQRELWRVLRSLLGKRTYVIQQGIRSETRSGRPFDIRVHLVRIDGKWREAGIVGKVARRNSIVTNRHSGGIPKPAIHLFRNDLGYSRSQTDQILKDLERISVQATRVISRCHPKWWEFGVDAGVDSRGKVWIYEINITPGGMVFRDADQKVFYRMLRLRRIAKKQAERR</sequence>
<evidence type="ECO:0000313" key="2">
    <source>
        <dbReference type="Proteomes" id="UP001595843"/>
    </source>
</evidence>